<reference evidence="1 2" key="1">
    <citation type="submission" date="2019-05" db="EMBL/GenBank/DDBJ databases">
        <title>Panacibacter sp. strain 17mud1-8 Genome sequencing and assembly.</title>
        <authorList>
            <person name="Chhetri G."/>
        </authorList>
    </citation>
    <scope>NUCLEOTIDE SEQUENCE [LARGE SCALE GENOMIC DNA]</scope>
    <source>
        <strain evidence="1 2">17mud1-8</strain>
    </source>
</reference>
<accession>A0A4U3KVP7</accession>
<comment type="caution">
    <text evidence="1">The sequence shown here is derived from an EMBL/GenBank/DDBJ whole genome shotgun (WGS) entry which is preliminary data.</text>
</comment>
<proteinExistence type="predicted"/>
<evidence type="ECO:0000313" key="2">
    <source>
        <dbReference type="Proteomes" id="UP000305848"/>
    </source>
</evidence>
<dbReference type="AlphaFoldDB" id="A0A4U3KVP7"/>
<dbReference type="Proteomes" id="UP000305848">
    <property type="component" value="Unassembled WGS sequence"/>
</dbReference>
<keyword evidence="2" id="KW-1185">Reference proteome</keyword>
<gene>
    <name evidence="1" type="ORF">FC093_16650</name>
</gene>
<protein>
    <submittedName>
        <fullName evidence="1">Uncharacterized protein</fullName>
    </submittedName>
</protein>
<evidence type="ECO:0000313" key="1">
    <source>
        <dbReference type="EMBL" id="TKK66665.1"/>
    </source>
</evidence>
<dbReference type="EMBL" id="SZQL01000014">
    <property type="protein sequence ID" value="TKK66665.1"/>
    <property type="molecule type" value="Genomic_DNA"/>
</dbReference>
<name>A0A4U3KVP7_9BACT</name>
<dbReference type="RefSeq" id="WP_137262938.1">
    <property type="nucleotide sequence ID" value="NZ_SZQL01000014.1"/>
</dbReference>
<organism evidence="1 2">
    <name type="scientific">Ilyomonas limi</name>
    <dbReference type="NCBI Taxonomy" id="2575867"/>
    <lineage>
        <taxon>Bacteria</taxon>
        <taxon>Pseudomonadati</taxon>
        <taxon>Bacteroidota</taxon>
        <taxon>Chitinophagia</taxon>
        <taxon>Chitinophagales</taxon>
        <taxon>Chitinophagaceae</taxon>
        <taxon>Ilyomonas</taxon>
    </lineage>
</organism>
<sequence>MYDKPVSDQHKEYANKIVGTWYNRIPDEILTFSFLDNLTEEADLLTRLNGKSTKATYNLTITFDDQWYLQIWSTEGKKNGVYRIEILTDSIMMVSSKENKIATYQRKVDYAFANQLLDNYIE</sequence>